<evidence type="ECO:0000313" key="1">
    <source>
        <dbReference type="EMBL" id="BBI33748.1"/>
    </source>
</evidence>
<dbReference type="InterPro" id="IPR035901">
    <property type="entry name" value="GIY-YIG_endonuc_sf"/>
</dbReference>
<protein>
    <recommendedName>
        <fullName evidence="3">LuxR family transcriptional regulator</fullName>
    </recommendedName>
</protein>
<evidence type="ECO:0008006" key="3">
    <source>
        <dbReference type="Google" id="ProtNLM"/>
    </source>
</evidence>
<dbReference type="AlphaFoldDB" id="A0A3T1D6N6"/>
<proteinExistence type="predicted"/>
<name>A0A3T1D6N6_9BACL</name>
<organism evidence="1 2">
    <name type="scientific">Cohnella abietis</name>
    <dbReference type="NCBI Taxonomy" id="2507935"/>
    <lineage>
        <taxon>Bacteria</taxon>
        <taxon>Bacillati</taxon>
        <taxon>Bacillota</taxon>
        <taxon>Bacilli</taxon>
        <taxon>Bacillales</taxon>
        <taxon>Paenibacillaceae</taxon>
        <taxon>Cohnella</taxon>
    </lineage>
</organism>
<reference evidence="1 2" key="1">
    <citation type="submission" date="2019-01" db="EMBL/GenBank/DDBJ databases">
        <title>Complete genome sequence of Cohnella hallensis HS21 isolated from Korean fir (Abies koreana) rhizospheric soil.</title>
        <authorList>
            <person name="Jiang L."/>
            <person name="Kang S.W."/>
            <person name="Kim S."/>
            <person name="Jung J."/>
            <person name="Kim C.Y."/>
            <person name="Kim D.H."/>
            <person name="Kim S.W."/>
            <person name="Lee J."/>
        </authorList>
    </citation>
    <scope>NUCLEOTIDE SEQUENCE [LARGE SCALE GENOMIC DNA]</scope>
    <source>
        <strain evidence="1 2">HS21</strain>
    </source>
</reference>
<dbReference type="OrthoDB" id="9134286at2"/>
<keyword evidence="2" id="KW-1185">Reference proteome</keyword>
<dbReference type="CDD" id="cd10451">
    <property type="entry name" value="GIY-YIG_LuxR_like"/>
    <property type="match status" value="1"/>
</dbReference>
<dbReference type="SUPFAM" id="SSF82771">
    <property type="entry name" value="GIY-YIG endonuclease"/>
    <property type="match status" value="1"/>
</dbReference>
<gene>
    <name evidence="1" type="ORF">KCTCHS21_31470</name>
</gene>
<dbReference type="EMBL" id="AP019400">
    <property type="protein sequence ID" value="BBI33748.1"/>
    <property type="molecule type" value="Genomic_DNA"/>
</dbReference>
<dbReference type="Proteomes" id="UP000289856">
    <property type="component" value="Chromosome"/>
</dbReference>
<dbReference type="RefSeq" id="WP_130609951.1">
    <property type="nucleotide sequence ID" value="NZ_AP019400.1"/>
</dbReference>
<sequence length="119" mass="13860">MVQKADRAKLVQQYKEIPIEAGVYQIRNTVNGKIFLNSTFNLKSINGRVITLKLGTDNNRELQKDWNELGEQAFVFEVLEVLKKSDNPFVVPKDELKKMLDSWFDKLQPYGERGYHTLK</sequence>
<dbReference type="Gene3D" id="3.40.1440.10">
    <property type="entry name" value="GIY-YIG endonuclease"/>
    <property type="match status" value="1"/>
</dbReference>
<accession>A0A3T1D6N6</accession>
<evidence type="ECO:0000313" key="2">
    <source>
        <dbReference type="Proteomes" id="UP000289856"/>
    </source>
</evidence>
<dbReference type="KEGG" id="cohn:KCTCHS21_31470"/>